<sequence length="284" mass="31882">MKKFKLGVLAMALVSMLGFTSCLDSGEVSNVTGINSFARVTNYLGLYSFSLPTGLTLTPLNQTGLENINKYSNYTWLTATADGDTQDLENSKNWDITVLGYYSVKDGQMVAQSPVEENANAPVSDVNYSYFGNEVRIMFFNLNEMFLPVFYRIRTVDRDDDDEVNAELEAHSFTLYYNATEDFQNGAMTLHLRHYIADLQADDEFMSDPTMGIEHFDISAPLQAYASTIGGTPDRIVIAFEQNSIDGSYDSNRVSDNTFEINYQTYVDYYNQYMANNGSGSSEE</sequence>
<feature type="chain" id="PRO_5003259082" description="Lipoprotein" evidence="1">
    <location>
        <begin position="21"/>
        <end position="284"/>
    </location>
</feature>
<dbReference type="RefSeq" id="WP_013616096.1">
    <property type="nucleotide sequence ID" value="NC_015164.1"/>
</dbReference>
<keyword evidence="3" id="KW-1185">Reference proteome</keyword>
<accession>F0R3U7</accession>
<protein>
    <recommendedName>
        <fullName evidence="4">Lipoprotein</fullName>
    </recommendedName>
</protein>
<evidence type="ECO:0000256" key="1">
    <source>
        <dbReference type="SAM" id="SignalP"/>
    </source>
</evidence>
<feature type="signal peptide" evidence="1">
    <location>
        <begin position="1"/>
        <end position="20"/>
    </location>
</feature>
<gene>
    <name evidence="2" type="ordered locus">Bacsa_0018</name>
</gene>
<dbReference type="OrthoDB" id="1029536at2"/>
<organism evidence="2 3">
    <name type="scientific">Phocaeicola salanitronis (strain DSM 18170 / JCM 13657 / CCUG 60908 / BL78)</name>
    <name type="common">Bacteroides salanitronis</name>
    <dbReference type="NCBI Taxonomy" id="667015"/>
    <lineage>
        <taxon>Bacteria</taxon>
        <taxon>Pseudomonadati</taxon>
        <taxon>Bacteroidota</taxon>
        <taxon>Bacteroidia</taxon>
        <taxon>Bacteroidales</taxon>
        <taxon>Bacteroidaceae</taxon>
        <taxon>Phocaeicola</taxon>
    </lineage>
</organism>
<keyword evidence="1" id="KW-0732">Signal</keyword>
<name>F0R3U7_PHOSB</name>
<dbReference type="HOGENOM" id="CLU_978809_0_0_10"/>
<evidence type="ECO:0000313" key="2">
    <source>
        <dbReference type="EMBL" id="ADY34634.1"/>
    </source>
</evidence>
<reference evidence="2 3" key="1">
    <citation type="journal article" date="2011" name="Stand. Genomic Sci.">
        <title>Complete genome sequence of Bacteroides salanitronis type strain (BL78).</title>
        <authorList>
            <person name="Gronow S."/>
            <person name="Held B."/>
            <person name="Lucas S."/>
            <person name="Lapidus A."/>
            <person name="Del Rio T.G."/>
            <person name="Nolan M."/>
            <person name="Tice H."/>
            <person name="Deshpande S."/>
            <person name="Cheng J.F."/>
            <person name="Pitluck S."/>
            <person name="Liolios K."/>
            <person name="Pagani I."/>
            <person name="Ivanova N."/>
            <person name="Mavromatis K."/>
            <person name="Pati A."/>
            <person name="Tapia R."/>
            <person name="Han C."/>
            <person name="Goodwin L."/>
            <person name="Chen A."/>
            <person name="Palaniappan K."/>
            <person name="Land M."/>
            <person name="Hauser L."/>
            <person name="Chang Y.J."/>
            <person name="Jeffries C.D."/>
            <person name="Brambilla E.M."/>
            <person name="Rohde M."/>
            <person name="Goker M."/>
            <person name="Detter J.C."/>
            <person name="Woyke T."/>
            <person name="Bristow J."/>
            <person name="Markowitz V."/>
            <person name="Hugenholtz P."/>
            <person name="Kyrpides N.C."/>
            <person name="Klenk H.P."/>
            <person name="Eisen J.A."/>
        </authorList>
    </citation>
    <scope>NUCLEOTIDE SEQUENCE [LARGE SCALE GENOMIC DNA]</scope>
    <source>
        <strain evidence="2 3">DSM 18170</strain>
    </source>
</reference>
<dbReference type="PROSITE" id="PS51257">
    <property type="entry name" value="PROKAR_LIPOPROTEIN"/>
    <property type="match status" value="1"/>
</dbReference>
<dbReference type="Proteomes" id="UP000007486">
    <property type="component" value="Chromosome"/>
</dbReference>
<evidence type="ECO:0008006" key="4">
    <source>
        <dbReference type="Google" id="ProtNLM"/>
    </source>
</evidence>
<evidence type="ECO:0000313" key="3">
    <source>
        <dbReference type="Proteomes" id="UP000007486"/>
    </source>
</evidence>
<dbReference type="AlphaFoldDB" id="F0R3U7"/>
<dbReference type="EMBL" id="CP002530">
    <property type="protein sequence ID" value="ADY34634.1"/>
    <property type="molecule type" value="Genomic_DNA"/>
</dbReference>
<dbReference type="Gene3D" id="2.60.40.3220">
    <property type="match status" value="1"/>
</dbReference>
<proteinExistence type="predicted"/>
<dbReference type="STRING" id="667015.Bacsa_0018"/>
<dbReference type="KEGG" id="bsa:Bacsa_0018"/>